<accession>A0ABP0X0W4</accession>
<dbReference type="PANTHER" id="PTHR31966:SF3">
    <property type="entry name" value="OS05G0501700 PROTEIN"/>
    <property type="match status" value="1"/>
</dbReference>
<gene>
    <name evidence="1" type="ORF">CSSPJE1EN1_LOCUS17775</name>
</gene>
<evidence type="ECO:0000313" key="1">
    <source>
        <dbReference type="EMBL" id="CAK9272297.1"/>
    </source>
</evidence>
<dbReference type="PANTHER" id="PTHR31966">
    <property type="entry name" value="OS01G0783500 PROTEIN"/>
    <property type="match status" value="1"/>
</dbReference>
<proteinExistence type="predicted"/>
<protein>
    <submittedName>
        <fullName evidence="1">Uncharacterized protein</fullName>
    </submittedName>
</protein>
<dbReference type="InterPro" id="IPR044162">
    <property type="entry name" value="PHOS32/34"/>
</dbReference>
<reference evidence="1" key="1">
    <citation type="submission" date="2024-02" db="EMBL/GenBank/DDBJ databases">
        <authorList>
            <consortium name="ELIXIR-Norway"/>
            <consortium name="Elixir Norway"/>
        </authorList>
    </citation>
    <scope>NUCLEOTIDE SEQUENCE</scope>
</reference>
<dbReference type="Proteomes" id="UP001497444">
    <property type="component" value="Chromosome 4"/>
</dbReference>
<organism evidence="1 2">
    <name type="scientific">Sphagnum jensenii</name>
    <dbReference type="NCBI Taxonomy" id="128206"/>
    <lineage>
        <taxon>Eukaryota</taxon>
        <taxon>Viridiplantae</taxon>
        <taxon>Streptophyta</taxon>
        <taxon>Embryophyta</taxon>
        <taxon>Bryophyta</taxon>
        <taxon>Sphagnophytina</taxon>
        <taxon>Sphagnopsida</taxon>
        <taxon>Sphagnales</taxon>
        <taxon>Sphagnaceae</taxon>
        <taxon>Sphagnum</taxon>
    </lineage>
</organism>
<dbReference type="EMBL" id="OZ020099">
    <property type="protein sequence ID" value="CAK9272297.1"/>
    <property type="molecule type" value="Genomic_DNA"/>
</dbReference>
<name>A0ABP0X0W4_9BRYO</name>
<keyword evidence="2" id="KW-1185">Reference proteome</keyword>
<evidence type="ECO:0000313" key="2">
    <source>
        <dbReference type="Proteomes" id="UP001497444"/>
    </source>
</evidence>
<sequence length="102" mass="11488">MGGGKLPLARVPCHDPHVRPTSILYGVDWWPPDQILASDKESQQNREEDFDVLSAAKSTDIAKSHLEVNIPYNPYTVKEHDMKEQFCLEVVCLVINAIIIDS</sequence>